<dbReference type="GO" id="GO:0005634">
    <property type="term" value="C:nucleus"/>
    <property type="evidence" value="ECO:0007669"/>
    <property type="project" value="TreeGrafter"/>
</dbReference>
<dbReference type="PROSITE" id="PS50102">
    <property type="entry name" value="RRM"/>
    <property type="match status" value="2"/>
</dbReference>
<organism evidence="5 6">
    <name type="scientific">Suillus plorans</name>
    <dbReference type="NCBI Taxonomy" id="116603"/>
    <lineage>
        <taxon>Eukaryota</taxon>
        <taxon>Fungi</taxon>
        <taxon>Dikarya</taxon>
        <taxon>Basidiomycota</taxon>
        <taxon>Agaricomycotina</taxon>
        <taxon>Agaricomycetes</taxon>
        <taxon>Agaricomycetidae</taxon>
        <taxon>Boletales</taxon>
        <taxon>Suillineae</taxon>
        <taxon>Suillaceae</taxon>
        <taxon>Suillus</taxon>
    </lineage>
</organism>
<reference evidence="5" key="1">
    <citation type="journal article" date="2020" name="New Phytol.">
        <title>Comparative genomics reveals dynamic genome evolution in host specialist ectomycorrhizal fungi.</title>
        <authorList>
            <person name="Lofgren L.A."/>
            <person name="Nguyen N.H."/>
            <person name="Vilgalys R."/>
            <person name="Ruytinx J."/>
            <person name="Liao H.L."/>
            <person name="Branco S."/>
            <person name="Kuo A."/>
            <person name="LaButti K."/>
            <person name="Lipzen A."/>
            <person name="Andreopoulos W."/>
            <person name="Pangilinan J."/>
            <person name="Riley R."/>
            <person name="Hundley H."/>
            <person name="Na H."/>
            <person name="Barry K."/>
            <person name="Grigoriev I.V."/>
            <person name="Stajich J.E."/>
            <person name="Kennedy P.G."/>
        </authorList>
    </citation>
    <scope>NUCLEOTIDE SEQUENCE</scope>
    <source>
        <strain evidence="5">S12</strain>
    </source>
</reference>
<feature type="compositionally biased region" description="Basic and acidic residues" evidence="3">
    <location>
        <begin position="105"/>
        <end position="116"/>
    </location>
</feature>
<feature type="region of interest" description="Disordered" evidence="3">
    <location>
        <begin position="105"/>
        <end position="237"/>
    </location>
</feature>
<dbReference type="InterPro" id="IPR012677">
    <property type="entry name" value="Nucleotide-bd_a/b_plait_sf"/>
</dbReference>
<sequence length="645" mass="70517">MSDAQAAQVTENGVPPAAQEYVTEEAPPFKVFAGNLAYSTTDEGLKTFFAPVQSDIITAQVILRGPRSAGYGFVAMSSAEAAQRAVDFLNLKELDGRKVIVEIAKPADQKDKEKKEKRAKRRPNRRGAKAVPGEVTDAEANGEVKAEDAAPPTAASGTDEAAKPKRKKKKSNRKSRRGATPPEYEIVHEEAGYEDPAAEGAPDAATPPPRKPRVRTRRPRAYRPSRAAGEDPIGEPSKTTLFVANLGFSVDDDALSTLFTEAGINVVSARVVRRRWGTPRRSKGYGFVDVGTEEEQAKAIEAVQGKEVGGRPIAVKIAVNSARQEPAEEADRRQREQESREEGLSKSLFERAQEEEMAAGGSKALGIMMKMGFKVGQSLGKTEDSPPKNTVPLPGPSLSEDQSEQGTSRAQSESADLGEDLKGKPRHKVEPLPLNEWQGKKGIGLGKRARSPSAADRLAKMAKMAEAAGHESFRDRARREYEERRAEGRLSPARQTCLTLDEKAGITFNVLCLDPNDPESIPEGLMDTLSTHTLHISPLRSASGDASHATRLRAQMAADALLPVTSLDEDEDADDSKTPTTVEQFPQEVIEEAIYFLRLGPRDRLKLLLDYLREKYSYCFWCGTQYEDAIDLEQNCPGLEEDDHD</sequence>
<dbReference type="InterPro" id="IPR025239">
    <property type="entry name" value="DUF4187"/>
</dbReference>
<feature type="compositionally biased region" description="Basic residues" evidence="3">
    <location>
        <begin position="164"/>
        <end position="177"/>
    </location>
</feature>
<feature type="domain" description="RRM" evidence="4">
    <location>
        <begin position="29"/>
        <end position="106"/>
    </location>
</feature>
<feature type="region of interest" description="Disordered" evidence="3">
    <location>
        <begin position="319"/>
        <end position="357"/>
    </location>
</feature>
<protein>
    <recommendedName>
        <fullName evidence="4">RRM domain-containing protein</fullName>
    </recommendedName>
</protein>
<dbReference type="EMBL" id="JABBWE010000043">
    <property type="protein sequence ID" value="KAG1791369.1"/>
    <property type="molecule type" value="Genomic_DNA"/>
</dbReference>
<dbReference type="AlphaFoldDB" id="A0A9P7DG06"/>
<dbReference type="PANTHER" id="PTHR48025:SF1">
    <property type="entry name" value="RRM DOMAIN-CONTAINING PROTEIN"/>
    <property type="match status" value="1"/>
</dbReference>
<evidence type="ECO:0000313" key="6">
    <source>
        <dbReference type="Proteomes" id="UP000719766"/>
    </source>
</evidence>
<dbReference type="Pfam" id="PF00076">
    <property type="entry name" value="RRM_1"/>
    <property type="match status" value="2"/>
</dbReference>
<dbReference type="Pfam" id="PF13821">
    <property type="entry name" value="DUF4187"/>
    <property type="match status" value="1"/>
</dbReference>
<gene>
    <name evidence="5" type="ORF">HD556DRAFT_1432961</name>
</gene>
<feature type="compositionally biased region" description="Polar residues" evidence="3">
    <location>
        <begin position="404"/>
        <end position="414"/>
    </location>
</feature>
<accession>A0A9P7DG06</accession>
<dbReference type="SMART" id="SM00360">
    <property type="entry name" value="RRM"/>
    <property type="match status" value="2"/>
</dbReference>
<dbReference type="Gene3D" id="3.30.70.330">
    <property type="match status" value="2"/>
</dbReference>
<dbReference type="SUPFAM" id="SSF54928">
    <property type="entry name" value="RNA-binding domain, RBD"/>
    <property type="match status" value="2"/>
</dbReference>
<dbReference type="GO" id="GO:0003729">
    <property type="term" value="F:mRNA binding"/>
    <property type="evidence" value="ECO:0007669"/>
    <property type="project" value="TreeGrafter"/>
</dbReference>
<comment type="caution">
    <text evidence="5">The sequence shown here is derived from an EMBL/GenBank/DDBJ whole genome shotgun (WGS) entry which is preliminary data.</text>
</comment>
<feature type="compositionally biased region" description="Basic residues" evidence="3">
    <location>
        <begin position="117"/>
        <end position="128"/>
    </location>
</feature>
<evidence type="ECO:0000313" key="5">
    <source>
        <dbReference type="EMBL" id="KAG1791369.1"/>
    </source>
</evidence>
<dbReference type="InterPro" id="IPR000504">
    <property type="entry name" value="RRM_dom"/>
</dbReference>
<feature type="compositionally biased region" description="Basic residues" evidence="3">
    <location>
        <begin position="210"/>
        <end position="223"/>
    </location>
</feature>
<dbReference type="SMART" id="SM01173">
    <property type="entry name" value="DUF4187"/>
    <property type="match status" value="1"/>
</dbReference>
<feature type="compositionally biased region" description="Basic and acidic residues" evidence="3">
    <location>
        <begin position="325"/>
        <end position="354"/>
    </location>
</feature>
<evidence type="ECO:0000256" key="1">
    <source>
        <dbReference type="ARBA" id="ARBA00022884"/>
    </source>
</evidence>
<evidence type="ECO:0000256" key="2">
    <source>
        <dbReference type="PROSITE-ProRule" id="PRU00176"/>
    </source>
</evidence>
<dbReference type="RefSeq" id="XP_041158214.1">
    <property type="nucleotide sequence ID" value="XM_041305176.1"/>
</dbReference>
<evidence type="ECO:0000256" key="3">
    <source>
        <dbReference type="SAM" id="MobiDB-lite"/>
    </source>
</evidence>
<dbReference type="PANTHER" id="PTHR48025">
    <property type="entry name" value="OS02G0815200 PROTEIN"/>
    <property type="match status" value="1"/>
</dbReference>
<dbReference type="InterPro" id="IPR050502">
    <property type="entry name" value="Euk_RNA-bind_prot"/>
</dbReference>
<feature type="region of interest" description="Disordered" evidence="3">
    <location>
        <begin position="377"/>
        <end position="430"/>
    </location>
</feature>
<keyword evidence="1 2" id="KW-0694">RNA-binding</keyword>
<dbReference type="GeneID" id="64598940"/>
<keyword evidence="6" id="KW-1185">Reference proteome</keyword>
<name>A0A9P7DG06_9AGAM</name>
<dbReference type="Proteomes" id="UP000719766">
    <property type="component" value="Unassembled WGS sequence"/>
</dbReference>
<evidence type="ECO:0000259" key="4">
    <source>
        <dbReference type="PROSITE" id="PS50102"/>
    </source>
</evidence>
<dbReference type="OrthoDB" id="786951at2759"/>
<dbReference type="InterPro" id="IPR035979">
    <property type="entry name" value="RBD_domain_sf"/>
</dbReference>
<proteinExistence type="predicted"/>
<feature type="domain" description="RRM" evidence="4">
    <location>
        <begin position="239"/>
        <end position="320"/>
    </location>
</feature>